<dbReference type="Proteomes" id="UP000176850">
    <property type="component" value="Unassembled WGS sequence"/>
</dbReference>
<feature type="transmembrane region" description="Helical" evidence="7">
    <location>
        <begin position="136"/>
        <end position="156"/>
    </location>
</feature>
<evidence type="ECO:0000313" key="9">
    <source>
        <dbReference type="EMBL" id="OGK17458.1"/>
    </source>
</evidence>
<gene>
    <name evidence="9" type="ORF">A2799_03685</name>
</gene>
<dbReference type="PANTHER" id="PTHR30353">
    <property type="entry name" value="INNER MEMBRANE PROTEIN DEDA-RELATED"/>
    <property type="match status" value="1"/>
</dbReference>
<feature type="transmembrane region" description="Helical" evidence="7">
    <location>
        <begin position="168"/>
        <end position="189"/>
    </location>
</feature>
<dbReference type="InterPro" id="IPR032818">
    <property type="entry name" value="DedA-like"/>
</dbReference>
<evidence type="ECO:0000256" key="6">
    <source>
        <dbReference type="ARBA" id="ARBA00023136"/>
    </source>
</evidence>
<feature type="transmembrane region" description="Helical" evidence="7">
    <location>
        <begin position="51"/>
        <end position="73"/>
    </location>
</feature>
<evidence type="ECO:0000256" key="5">
    <source>
        <dbReference type="ARBA" id="ARBA00022989"/>
    </source>
</evidence>
<comment type="subcellular location">
    <subcellularLocation>
        <location evidence="1 7">Cell membrane</location>
        <topology evidence="1 7">Multi-pass membrane protein</topology>
    </subcellularLocation>
</comment>
<evidence type="ECO:0000259" key="8">
    <source>
        <dbReference type="Pfam" id="PF09335"/>
    </source>
</evidence>
<feature type="transmembrane region" description="Helical" evidence="7">
    <location>
        <begin position="12"/>
        <end position="31"/>
    </location>
</feature>
<feature type="domain" description="VTT" evidence="8">
    <location>
        <begin position="31"/>
        <end position="156"/>
    </location>
</feature>
<keyword evidence="4 7" id="KW-0812">Transmembrane</keyword>
<evidence type="ECO:0000256" key="2">
    <source>
        <dbReference type="ARBA" id="ARBA00010792"/>
    </source>
</evidence>
<dbReference type="Pfam" id="PF09335">
    <property type="entry name" value="VTT_dom"/>
    <property type="match status" value="1"/>
</dbReference>
<accession>A0A1F7GEW3</accession>
<evidence type="ECO:0000256" key="4">
    <source>
        <dbReference type="ARBA" id="ARBA00022692"/>
    </source>
</evidence>
<keyword evidence="3 7" id="KW-1003">Cell membrane</keyword>
<comment type="similarity">
    <text evidence="2 7">Belongs to the DedA family.</text>
</comment>
<organism evidence="9 10">
    <name type="scientific">Candidatus Roizmanbacteria bacterium RIFCSPHIGHO2_01_FULL_39_24</name>
    <dbReference type="NCBI Taxonomy" id="1802032"/>
    <lineage>
        <taxon>Bacteria</taxon>
        <taxon>Candidatus Roizmaniibacteriota</taxon>
    </lineage>
</organism>
<evidence type="ECO:0000256" key="7">
    <source>
        <dbReference type="RuleBase" id="RU367016"/>
    </source>
</evidence>
<evidence type="ECO:0000313" key="10">
    <source>
        <dbReference type="Proteomes" id="UP000176850"/>
    </source>
</evidence>
<reference evidence="9 10" key="1">
    <citation type="journal article" date="2016" name="Nat. Commun.">
        <title>Thousands of microbial genomes shed light on interconnected biogeochemical processes in an aquifer system.</title>
        <authorList>
            <person name="Anantharaman K."/>
            <person name="Brown C.T."/>
            <person name="Hug L.A."/>
            <person name="Sharon I."/>
            <person name="Castelle C.J."/>
            <person name="Probst A.J."/>
            <person name="Thomas B.C."/>
            <person name="Singh A."/>
            <person name="Wilkins M.J."/>
            <person name="Karaoz U."/>
            <person name="Brodie E.L."/>
            <person name="Williams K.H."/>
            <person name="Hubbard S.S."/>
            <person name="Banfield J.F."/>
        </authorList>
    </citation>
    <scope>NUCLEOTIDE SEQUENCE [LARGE SCALE GENOMIC DNA]</scope>
</reference>
<dbReference type="PANTHER" id="PTHR30353:SF0">
    <property type="entry name" value="TRANSMEMBRANE PROTEIN"/>
    <property type="match status" value="1"/>
</dbReference>
<dbReference type="AlphaFoldDB" id="A0A1F7GEW3"/>
<dbReference type="GO" id="GO:0005886">
    <property type="term" value="C:plasma membrane"/>
    <property type="evidence" value="ECO:0007669"/>
    <property type="project" value="UniProtKB-SubCell"/>
</dbReference>
<sequence length="207" mass="22982">MDLKTILPSIGYLGIFAVIFAESGLLIGFFLPGDSLLFTAGFLASQHIFDIHILAFICFIAAVIGDSVGYAFGHKVGRRLFHKKDSLLFHKDNLEKANTFYKKHGRKTIIIARFMPVVRTFAPIVAGIGEMEYKTFLSYNVIGGALWALGLTYAGYYLGKSIPDVDKYLLPIILLIVFLSVAPTAIHILKDPQNRKQLLSLLTRKSS</sequence>
<dbReference type="EMBL" id="MFZH01000045">
    <property type="protein sequence ID" value="OGK17458.1"/>
    <property type="molecule type" value="Genomic_DNA"/>
</dbReference>
<name>A0A1F7GEW3_9BACT</name>
<evidence type="ECO:0000256" key="1">
    <source>
        <dbReference type="ARBA" id="ARBA00004651"/>
    </source>
</evidence>
<proteinExistence type="inferred from homology"/>
<keyword evidence="6 7" id="KW-0472">Membrane</keyword>
<comment type="caution">
    <text evidence="9">The sequence shown here is derived from an EMBL/GenBank/DDBJ whole genome shotgun (WGS) entry which is preliminary data.</text>
</comment>
<protein>
    <recommendedName>
        <fullName evidence="8">VTT domain-containing protein</fullName>
    </recommendedName>
</protein>
<dbReference type="InterPro" id="IPR032816">
    <property type="entry name" value="VTT_dom"/>
</dbReference>
<keyword evidence="5 7" id="KW-1133">Transmembrane helix</keyword>
<evidence type="ECO:0000256" key="3">
    <source>
        <dbReference type="ARBA" id="ARBA00022475"/>
    </source>
</evidence>